<proteinExistence type="predicted"/>
<reference evidence="2" key="1">
    <citation type="journal article" date="2014" name="Soil Biol. Biochem.">
        <title>Structure and function of bacterial communities in ageing soils: Insights from the Mendocino ecological staircase.</title>
        <authorList>
            <person name="Uroz S."/>
            <person name="Tech J.J."/>
            <person name="Sawaya N.A."/>
            <person name="Frey-Klett P."/>
            <person name="Leveau J.H.J."/>
        </authorList>
    </citation>
    <scope>NUCLEOTIDE SEQUENCE [LARGE SCALE GENOMIC DNA]</scope>
    <source>
        <strain evidence="2">Cal35</strain>
    </source>
</reference>
<dbReference type="HOGENOM" id="CLU_114851_0_0_4"/>
<gene>
    <name evidence="1" type="ORF">LT85_4481</name>
</gene>
<name>A0A0A1FJ13_9BURK</name>
<keyword evidence="2" id="KW-1185">Reference proteome</keyword>
<accession>A0A0A1FJ13</accession>
<sequence>MAALLPAVTRMAALQKQCAAELPSMFSACEVLQCEAGQLVLSAPNAALATKLKQQLPRLQSQLQTGNWQINAIRIKVQVSQNLVKPPVVKQALLSSNAVLAFAALMEDLPSSAANETLKNAIAAMVARHRNKSAKD</sequence>
<dbReference type="Proteomes" id="UP000030302">
    <property type="component" value="Chromosome"/>
</dbReference>
<evidence type="ECO:0000313" key="1">
    <source>
        <dbReference type="EMBL" id="AIY43639.1"/>
    </source>
</evidence>
<dbReference type="KEGG" id="care:LT85_4481"/>
<protein>
    <submittedName>
        <fullName evidence="1">Zn-ribbon-containing</fullName>
    </submittedName>
</protein>
<organism evidence="1 2">
    <name type="scientific">Collimonas arenae</name>
    <dbReference type="NCBI Taxonomy" id="279058"/>
    <lineage>
        <taxon>Bacteria</taxon>
        <taxon>Pseudomonadati</taxon>
        <taxon>Pseudomonadota</taxon>
        <taxon>Betaproteobacteria</taxon>
        <taxon>Burkholderiales</taxon>
        <taxon>Oxalobacteraceae</taxon>
        <taxon>Collimonas</taxon>
    </lineage>
</organism>
<dbReference type="EMBL" id="CP009962">
    <property type="protein sequence ID" value="AIY43639.1"/>
    <property type="molecule type" value="Genomic_DNA"/>
</dbReference>
<evidence type="ECO:0000313" key="2">
    <source>
        <dbReference type="Proteomes" id="UP000030302"/>
    </source>
</evidence>
<dbReference type="AlphaFoldDB" id="A0A0A1FJ13"/>
<dbReference type="RefSeq" id="WP_367379785.1">
    <property type="nucleotide sequence ID" value="NZ_CP009962.1"/>
</dbReference>